<evidence type="ECO:0000256" key="3">
    <source>
        <dbReference type="ARBA" id="ARBA00022989"/>
    </source>
</evidence>
<proteinExistence type="predicted"/>
<evidence type="ECO:0000256" key="5">
    <source>
        <dbReference type="SAM" id="Phobius"/>
    </source>
</evidence>
<dbReference type="GO" id="GO:0016020">
    <property type="term" value="C:membrane"/>
    <property type="evidence" value="ECO:0007669"/>
    <property type="project" value="UniProtKB-SubCell"/>
</dbReference>
<keyword evidence="2 5" id="KW-0812">Transmembrane</keyword>
<dbReference type="Gene3D" id="1.20.1540.10">
    <property type="entry name" value="Rhomboid-like"/>
    <property type="match status" value="1"/>
</dbReference>
<evidence type="ECO:0000256" key="1">
    <source>
        <dbReference type="ARBA" id="ARBA00004141"/>
    </source>
</evidence>
<dbReference type="FunCoup" id="A0A2V0NTI6">
    <property type="interactions" value="2200"/>
</dbReference>
<evidence type="ECO:0008006" key="8">
    <source>
        <dbReference type="Google" id="ProtNLM"/>
    </source>
</evidence>
<dbReference type="InParanoid" id="A0A2V0NTI6"/>
<organism evidence="6 7">
    <name type="scientific">Raphidocelis subcapitata</name>
    <dbReference type="NCBI Taxonomy" id="307507"/>
    <lineage>
        <taxon>Eukaryota</taxon>
        <taxon>Viridiplantae</taxon>
        <taxon>Chlorophyta</taxon>
        <taxon>core chlorophytes</taxon>
        <taxon>Chlorophyceae</taxon>
        <taxon>CS clade</taxon>
        <taxon>Sphaeropleales</taxon>
        <taxon>Selenastraceae</taxon>
        <taxon>Raphidocelis</taxon>
    </lineage>
</organism>
<evidence type="ECO:0000256" key="4">
    <source>
        <dbReference type="ARBA" id="ARBA00023136"/>
    </source>
</evidence>
<evidence type="ECO:0000313" key="7">
    <source>
        <dbReference type="Proteomes" id="UP000247498"/>
    </source>
</evidence>
<comment type="caution">
    <text evidence="6">The sequence shown here is derived from an EMBL/GenBank/DDBJ whole genome shotgun (WGS) entry which is preliminary data.</text>
</comment>
<dbReference type="Proteomes" id="UP000247498">
    <property type="component" value="Unassembled WGS sequence"/>
</dbReference>
<keyword evidence="3 5" id="KW-1133">Transmembrane helix</keyword>
<dbReference type="GO" id="GO:0006890">
    <property type="term" value="P:retrograde vesicle-mediated transport, Golgi to endoplasmic reticulum"/>
    <property type="evidence" value="ECO:0007669"/>
    <property type="project" value="InterPro"/>
</dbReference>
<feature type="transmembrane region" description="Helical" evidence="5">
    <location>
        <begin position="123"/>
        <end position="143"/>
    </location>
</feature>
<keyword evidence="7" id="KW-1185">Reference proteome</keyword>
<dbReference type="Pfam" id="PF08551">
    <property type="entry name" value="DUF1751"/>
    <property type="match status" value="1"/>
</dbReference>
<dbReference type="OrthoDB" id="73612at2759"/>
<feature type="transmembrane region" description="Helical" evidence="5">
    <location>
        <begin position="94"/>
        <end position="117"/>
    </location>
</feature>
<dbReference type="InterPro" id="IPR035952">
    <property type="entry name" value="Rhomboid-like_sf"/>
</dbReference>
<protein>
    <recommendedName>
        <fullName evidence="8">Transmembrane protein 115</fullName>
    </recommendedName>
</protein>
<sequence length="320" mass="33179">MEASLGASAASRFTRLSKLISAILGVLCLLTLCAPATRRYLTLVPGRTLPCVWNLLTSSFVTTNPVKALAEIASLLVLARVVEPVYGSTEFLRLLLLVAASTGAATFVGVYLFYLINTSKEGGILYAQFSGFHGIVGALLVAVKQIMGDADVKLGAATRLPARHLAPAYVAAASLLAALLGAWRSLPFLVVSPYAAWVYLRFFQRQPETTIRGDPSDEFKFSSFFPPAVQAPLDAVGGIARTVFCLGHTADAAAANGGASLEARGLLARAPSAPDMDASRRRERGARALEERLAAGKAAGGGGGGAAAADAAARMEAGAA</sequence>
<dbReference type="PANTHER" id="PTHR13377:SF3">
    <property type="entry name" value="TRANSMEMBRANE PROTEIN 115"/>
    <property type="match status" value="1"/>
</dbReference>
<dbReference type="EMBL" id="BDRX01000007">
    <property type="protein sequence ID" value="GBF88880.1"/>
    <property type="molecule type" value="Genomic_DNA"/>
</dbReference>
<dbReference type="FunFam" id="1.20.1540.10:FF:000004">
    <property type="entry name" value="Transmembrane protein 115"/>
    <property type="match status" value="1"/>
</dbReference>
<dbReference type="SMART" id="SM01160">
    <property type="entry name" value="DUF1751"/>
    <property type="match status" value="1"/>
</dbReference>
<dbReference type="GO" id="GO:0005794">
    <property type="term" value="C:Golgi apparatus"/>
    <property type="evidence" value="ECO:0007669"/>
    <property type="project" value="TreeGrafter"/>
</dbReference>
<feature type="transmembrane region" description="Helical" evidence="5">
    <location>
        <begin position="59"/>
        <end position="82"/>
    </location>
</feature>
<accession>A0A2V0NTI6</accession>
<evidence type="ECO:0000313" key="6">
    <source>
        <dbReference type="EMBL" id="GBF88880.1"/>
    </source>
</evidence>
<feature type="transmembrane region" description="Helical" evidence="5">
    <location>
        <begin position="164"/>
        <end position="180"/>
    </location>
</feature>
<evidence type="ECO:0000256" key="2">
    <source>
        <dbReference type="ARBA" id="ARBA00022692"/>
    </source>
</evidence>
<dbReference type="InterPro" id="IPR013861">
    <property type="entry name" value="TMEM115/Pdh1/Rbl19"/>
</dbReference>
<dbReference type="STRING" id="307507.A0A2V0NTI6"/>
<comment type="subcellular location">
    <subcellularLocation>
        <location evidence="1">Membrane</location>
        <topology evidence="1">Multi-pass membrane protein</topology>
    </subcellularLocation>
</comment>
<reference evidence="6 7" key="1">
    <citation type="journal article" date="2018" name="Sci. Rep.">
        <title>Raphidocelis subcapitata (=Pseudokirchneriella subcapitata) provides an insight into genome evolution and environmental adaptations in the Sphaeropleales.</title>
        <authorList>
            <person name="Suzuki S."/>
            <person name="Yamaguchi H."/>
            <person name="Nakajima N."/>
            <person name="Kawachi M."/>
        </authorList>
    </citation>
    <scope>NUCLEOTIDE SEQUENCE [LARGE SCALE GENOMIC DNA]</scope>
    <source>
        <strain evidence="6 7">NIES-35</strain>
    </source>
</reference>
<name>A0A2V0NTI6_9CHLO</name>
<dbReference type="SUPFAM" id="SSF144091">
    <property type="entry name" value="Rhomboid-like"/>
    <property type="match status" value="1"/>
</dbReference>
<dbReference type="AlphaFoldDB" id="A0A2V0NTI6"/>
<dbReference type="PANTHER" id="PTHR13377">
    <property type="entry name" value="PLACENTAL PROTEIN 6"/>
    <property type="match status" value="1"/>
</dbReference>
<keyword evidence="4 5" id="KW-0472">Membrane</keyword>
<gene>
    <name evidence="6" type="ORF">Rsub_01379</name>
</gene>